<evidence type="ECO:0000256" key="1">
    <source>
        <dbReference type="SAM" id="SignalP"/>
    </source>
</evidence>
<organism evidence="2 3">
    <name type="scientific">Dioscorea zingiberensis</name>
    <dbReference type="NCBI Taxonomy" id="325984"/>
    <lineage>
        <taxon>Eukaryota</taxon>
        <taxon>Viridiplantae</taxon>
        <taxon>Streptophyta</taxon>
        <taxon>Embryophyta</taxon>
        <taxon>Tracheophyta</taxon>
        <taxon>Spermatophyta</taxon>
        <taxon>Magnoliopsida</taxon>
        <taxon>Liliopsida</taxon>
        <taxon>Dioscoreales</taxon>
        <taxon>Dioscoreaceae</taxon>
        <taxon>Dioscorea</taxon>
    </lineage>
</organism>
<protein>
    <submittedName>
        <fullName evidence="2">Uncharacterized protein</fullName>
    </submittedName>
</protein>
<accession>A0A9D5CGN9</accession>
<name>A0A9D5CGN9_9LILI</name>
<evidence type="ECO:0000313" key="3">
    <source>
        <dbReference type="Proteomes" id="UP001085076"/>
    </source>
</evidence>
<gene>
    <name evidence="2" type="ORF">J5N97_020237</name>
</gene>
<reference evidence="2" key="1">
    <citation type="submission" date="2021-03" db="EMBL/GenBank/DDBJ databases">
        <authorList>
            <person name="Li Z."/>
            <person name="Yang C."/>
        </authorList>
    </citation>
    <scope>NUCLEOTIDE SEQUENCE</scope>
    <source>
        <strain evidence="2">Dzin_1.0</strain>
        <tissue evidence="2">Leaf</tissue>
    </source>
</reference>
<dbReference type="AlphaFoldDB" id="A0A9D5CGN9"/>
<evidence type="ECO:0000313" key="2">
    <source>
        <dbReference type="EMBL" id="KAJ0972278.1"/>
    </source>
</evidence>
<comment type="caution">
    <text evidence="2">The sequence shown here is derived from an EMBL/GenBank/DDBJ whole genome shotgun (WGS) entry which is preliminary data.</text>
</comment>
<proteinExistence type="predicted"/>
<keyword evidence="1" id="KW-0732">Signal</keyword>
<dbReference type="EMBL" id="JAGGNH010000005">
    <property type="protein sequence ID" value="KAJ0972278.1"/>
    <property type="molecule type" value="Genomic_DNA"/>
</dbReference>
<keyword evidence="3" id="KW-1185">Reference proteome</keyword>
<feature type="signal peptide" evidence="1">
    <location>
        <begin position="1"/>
        <end position="27"/>
    </location>
</feature>
<reference evidence="2" key="2">
    <citation type="journal article" date="2022" name="Hortic Res">
        <title>The genome of Dioscorea zingiberensis sheds light on the biosynthesis, origin and evolution of the medicinally important diosgenin saponins.</title>
        <authorList>
            <person name="Li Y."/>
            <person name="Tan C."/>
            <person name="Li Z."/>
            <person name="Guo J."/>
            <person name="Li S."/>
            <person name="Chen X."/>
            <person name="Wang C."/>
            <person name="Dai X."/>
            <person name="Yang H."/>
            <person name="Song W."/>
            <person name="Hou L."/>
            <person name="Xu J."/>
            <person name="Tong Z."/>
            <person name="Xu A."/>
            <person name="Yuan X."/>
            <person name="Wang W."/>
            <person name="Yang Q."/>
            <person name="Chen L."/>
            <person name="Sun Z."/>
            <person name="Wang K."/>
            <person name="Pan B."/>
            <person name="Chen J."/>
            <person name="Bao Y."/>
            <person name="Liu F."/>
            <person name="Qi X."/>
            <person name="Gang D.R."/>
            <person name="Wen J."/>
            <person name="Li J."/>
        </authorList>
    </citation>
    <scope>NUCLEOTIDE SEQUENCE</scope>
    <source>
        <strain evidence="2">Dzin_1.0</strain>
    </source>
</reference>
<feature type="chain" id="PRO_5038890780" evidence="1">
    <location>
        <begin position="28"/>
        <end position="71"/>
    </location>
</feature>
<dbReference type="Proteomes" id="UP001085076">
    <property type="component" value="Miscellaneous, Linkage group lg05"/>
</dbReference>
<sequence>MMHVRISIILLLFGIYIIMLSTQSVDAARRTPEESFDDSSFLAYPLIRRLTLASISGYPFEGRHWPSVADG</sequence>